<feature type="transmembrane region" description="Helical" evidence="1">
    <location>
        <begin position="93"/>
        <end position="115"/>
    </location>
</feature>
<comment type="caution">
    <text evidence="2">The sequence shown here is derived from an EMBL/GenBank/DDBJ whole genome shotgun (WGS) entry which is preliminary data.</text>
</comment>
<keyword evidence="1" id="KW-1133">Transmembrane helix</keyword>
<keyword evidence="1" id="KW-0812">Transmembrane</keyword>
<protein>
    <submittedName>
        <fullName evidence="2">Uncharacterized protein</fullName>
    </submittedName>
</protein>
<keyword evidence="3" id="KW-1185">Reference proteome</keyword>
<organism evidence="2 3">
    <name type="scientific">Effrenium voratum</name>
    <dbReference type="NCBI Taxonomy" id="2562239"/>
    <lineage>
        <taxon>Eukaryota</taxon>
        <taxon>Sar</taxon>
        <taxon>Alveolata</taxon>
        <taxon>Dinophyceae</taxon>
        <taxon>Suessiales</taxon>
        <taxon>Symbiodiniaceae</taxon>
        <taxon>Effrenium</taxon>
    </lineage>
</organism>
<name>A0AA36J0D6_9DINO</name>
<evidence type="ECO:0000313" key="3">
    <source>
        <dbReference type="Proteomes" id="UP001178507"/>
    </source>
</evidence>
<evidence type="ECO:0000256" key="1">
    <source>
        <dbReference type="SAM" id="Phobius"/>
    </source>
</evidence>
<keyword evidence="1" id="KW-0472">Membrane</keyword>
<sequence>MALIWGSGGISSFLPANPNFPIRSFPLIANVAAETSVRLLWMFGFWSVMGWCAAVIVTVIIGAEGLAQIPEIQDPLLQAIVAGSSQPQTAEQLVSGLGGSLLVINLIPLRLLYWGPGIIWKLLVVENTRMNAGGLLILVYCSLCIVWIWPMVVGTFISALREGQTTDMRRKVAAAREAAEISVVDLIDMFEDLVQDSTERFISLDDFRDLHTQCPAISSLLGGGSKLNFTEIIFRDMDVMGHHFLTLPDFVLGFLKLIRVMPQAEFMHMDEQQRRAHLPGFGVEPFADMRVI</sequence>
<reference evidence="2" key="1">
    <citation type="submission" date="2023-08" db="EMBL/GenBank/DDBJ databases">
        <authorList>
            <person name="Chen Y."/>
            <person name="Shah S."/>
            <person name="Dougan E. K."/>
            <person name="Thang M."/>
            <person name="Chan C."/>
        </authorList>
    </citation>
    <scope>NUCLEOTIDE SEQUENCE</scope>
</reference>
<gene>
    <name evidence="2" type="ORF">EVOR1521_LOCUS21334</name>
</gene>
<dbReference type="EMBL" id="CAUJNA010003261">
    <property type="protein sequence ID" value="CAJ1397285.1"/>
    <property type="molecule type" value="Genomic_DNA"/>
</dbReference>
<feature type="transmembrane region" description="Helical" evidence="1">
    <location>
        <begin position="39"/>
        <end position="63"/>
    </location>
</feature>
<dbReference type="Proteomes" id="UP001178507">
    <property type="component" value="Unassembled WGS sequence"/>
</dbReference>
<accession>A0AA36J0D6</accession>
<proteinExistence type="predicted"/>
<dbReference type="AlphaFoldDB" id="A0AA36J0D6"/>
<feature type="transmembrane region" description="Helical" evidence="1">
    <location>
        <begin position="135"/>
        <end position="160"/>
    </location>
</feature>
<evidence type="ECO:0000313" key="2">
    <source>
        <dbReference type="EMBL" id="CAJ1397285.1"/>
    </source>
</evidence>